<sequence length="112" mass="11830">MCIAVGGTTCYSWWGILVWLELLQRLQYTWLPTEIGPAMCRLQVAEGGGTEQGTLALVVLVVPVQNIAPSAQNTGLPTASILCSPRSKQQRGQPRLVGAVRCQGAVAGRGPG</sequence>
<dbReference type="AlphaFoldDB" id="A0A4D9DS22"/>
<comment type="caution">
    <text evidence="1">The sequence shown here is derived from an EMBL/GenBank/DDBJ whole genome shotgun (WGS) entry which is preliminary data.</text>
</comment>
<accession>A0A4D9DS22</accession>
<dbReference type="Proteomes" id="UP000297703">
    <property type="component" value="Unassembled WGS sequence"/>
</dbReference>
<organism evidence="1 2">
    <name type="scientific">Platysternon megacephalum</name>
    <name type="common">big-headed turtle</name>
    <dbReference type="NCBI Taxonomy" id="55544"/>
    <lineage>
        <taxon>Eukaryota</taxon>
        <taxon>Metazoa</taxon>
        <taxon>Chordata</taxon>
        <taxon>Craniata</taxon>
        <taxon>Vertebrata</taxon>
        <taxon>Euteleostomi</taxon>
        <taxon>Archelosauria</taxon>
        <taxon>Testudinata</taxon>
        <taxon>Testudines</taxon>
        <taxon>Cryptodira</taxon>
        <taxon>Durocryptodira</taxon>
        <taxon>Testudinoidea</taxon>
        <taxon>Platysternidae</taxon>
        <taxon>Platysternon</taxon>
    </lineage>
</organism>
<keyword evidence="2" id="KW-1185">Reference proteome</keyword>
<evidence type="ECO:0000313" key="1">
    <source>
        <dbReference type="EMBL" id="TFK00177.1"/>
    </source>
</evidence>
<evidence type="ECO:0000313" key="2">
    <source>
        <dbReference type="Proteomes" id="UP000297703"/>
    </source>
</evidence>
<protein>
    <submittedName>
        <fullName evidence="1">Geminin</fullName>
    </submittedName>
</protein>
<dbReference type="EMBL" id="QXTE01000281">
    <property type="protein sequence ID" value="TFK00177.1"/>
    <property type="molecule type" value="Genomic_DNA"/>
</dbReference>
<name>A0A4D9DS22_9SAUR</name>
<reference evidence="1 2" key="1">
    <citation type="submission" date="2019-04" db="EMBL/GenBank/DDBJ databases">
        <title>Draft genome of the big-headed turtle Platysternon megacephalum.</title>
        <authorList>
            <person name="Gong S."/>
        </authorList>
    </citation>
    <scope>NUCLEOTIDE SEQUENCE [LARGE SCALE GENOMIC DNA]</scope>
    <source>
        <strain evidence="1">DO16091913</strain>
        <tissue evidence="1">Muscle</tissue>
    </source>
</reference>
<gene>
    <name evidence="1" type="ORF">DR999_PMT17720</name>
</gene>
<reference evidence="1 2" key="2">
    <citation type="submission" date="2019-04" db="EMBL/GenBank/DDBJ databases">
        <title>The genome sequence of big-headed turtle.</title>
        <authorList>
            <person name="Gong S."/>
        </authorList>
    </citation>
    <scope>NUCLEOTIDE SEQUENCE [LARGE SCALE GENOMIC DNA]</scope>
    <source>
        <strain evidence="1">DO16091913</strain>
        <tissue evidence="1">Muscle</tissue>
    </source>
</reference>
<proteinExistence type="predicted"/>